<dbReference type="InterPro" id="IPR023346">
    <property type="entry name" value="Lysozyme-like_dom_sf"/>
</dbReference>
<accession>A0A1G2C611</accession>
<gene>
    <name evidence="3" type="ORF">A2122_02705</name>
</gene>
<name>A0A1G2C611_9BACT</name>
<evidence type="ECO:0000256" key="1">
    <source>
        <dbReference type="SAM" id="Coils"/>
    </source>
</evidence>
<proteinExistence type="predicted"/>
<dbReference type="Proteomes" id="UP000176648">
    <property type="component" value="Unassembled WGS sequence"/>
</dbReference>
<dbReference type="EMBL" id="MHKU01000027">
    <property type="protein sequence ID" value="OGY96601.1"/>
    <property type="molecule type" value="Genomic_DNA"/>
</dbReference>
<dbReference type="STRING" id="1798644.A2122_02705"/>
<evidence type="ECO:0000313" key="4">
    <source>
        <dbReference type="Proteomes" id="UP000176648"/>
    </source>
</evidence>
<evidence type="ECO:0000259" key="2">
    <source>
        <dbReference type="Pfam" id="PF13406"/>
    </source>
</evidence>
<keyword evidence="1" id="KW-0175">Coiled coil</keyword>
<comment type="caution">
    <text evidence="3">The sequence shown here is derived from an EMBL/GenBank/DDBJ whole genome shotgun (WGS) entry which is preliminary data.</text>
</comment>
<dbReference type="InterPro" id="IPR031304">
    <property type="entry name" value="SLT_2"/>
</dbReference>
<dbReference type="Pfam" id="PF13406">
    <property type="entry name" value="SLT_2"/>
    <property type="match status" value="1"/>
</dbReference>
<feature type="domain" description="Transglycosylase SLT" evidence="2">
    <location>
        <begin position="324"/>
        <end position="458"/>
    </location>
</feature>
<reference evidence="3 4" key="1">
    <citation type="journal article" date="2016" name="Nat. Commun.">
        <title>Thousands of microbial genomes shed light on interconnected biogeochemical processes in an aquifer system.</title>
        <authorList>
            <person name="Anantharaman K."/>
            <person name="Brown C.T."/>
            <person name="Hug L.A."/>
            <person name="Sharon I."/>
            <person name="Castelle C.J."/>
            <person name="Probst A.J."/>
            <person name="Thomas B.C."/>
            <person name="Singh A."/>
            <person name="Wilkins M.J."/>
            <person name="Karaoz U."/>
            <person name="Brodie E.L."/>
            <person name="Williams K.H."/>
            <person name="Hubbard S.S."/>
            <person name="Banfield J.F."/>
        </authorList>
    </citation>
    <scope>NUCLEOTIDE SEQUENCE [LARGE SCALE GENOMIC DNA]</scope>
</reference>
<evidence type="ECO:0000313" key="3">
    <source>
        <dbReference type="EMBL" id="OGY96601.1"/>
    </source>
</evidence>
<organism evidence="3 4">
    <name type="scientific">Candidatus Liptonbacteria bacterium GWB1_49_6</name>
    <dbReference type="NCBI Taxonomy" id="1798644"/>
    <lineage>
        <taxon>Bacteria</taxon>
        <taxon>Candidatus Liptoniibacteriota</taxon>
    </lineage>
</organism>
<protein>
    <recommendedName>
        <fullName evidence="2">Transglycosylase SLT domain-containing protein</fullName>
    </recommendedName>
</protein>
<dbReference type="Gene3D" id="1.10.530.10">
    <property type="match status" value="1"/>
</dbReference>
<feature type="coiled-coil region" evidence="1">
    <location>
        <begin position="105"/>
        <end position="167"/>
    </location>
</feature>
<dbReference type="SUPFAM" id="SSF53955">
    <property type="entry name" value="Lysozyme-like"/>
    <property type="match status" value="1"/>
</dbReference>
<sequence>MAFSKSYIAKLYGLIVAASRWPAFRGAKSLTVPPCGTGAWIRDVRGAKESAVRAERSSPRINLSPRKITIPVSGILRGMCIVLAVVSLVAGSASAPEVFTRAGATVASSEDRKALETQLEDLEKQIDLYESQIAVQQKAGKTLKGDISVLNNKIEKLNLQIRAINLSLNQIDTKIGQTTKEIGTTEVNIKNSRQALASLIRKVHESDQASIVEIFLLKPRLSDFFDDLNNITLLQGNLRIALGEVIDLHDQLTEQKTQLALARADAATMKTYQAVQKQETEKIKQEKNSLLTVTKGQETKYQALLTETKKTAAEIRSRLFELLGGGELTFEQAYEYAKLASSATGVRAALILAVLDRESALGQNVGRCTYQTAMHPTRDIPLFLEITKELGINPDTITVSCSNADGAYGGAMGPAQFIPSTWKLYRDAVAKATGHNPPSPWNNADAFMATALYLEDAGAANASISGERKAAARYYAGGRWQRFLWTYGEAVVSRANRFQQDIDTITG</sequence>
<dbReference type="Gene3D" id="6.10.250.3150">
    <property type="match status" value="1"/>
</dbReference>
<dbReference type="AlphaFoldDB" id="A0A1G2C611"/>